<feature type="domain" description="Core" evidence="1">
    <location>
        <begin position="1"/>
        <end position="113"/>
    </location>
</feature>
<gene>
    <name evidence="2" type="ORF">FD32_GL001096</name>
</gene>
<dbReference type="EMBL" id="AZGM01000140">
    <property type="protein sequence ID" value="KRM24973.1"/>
    <property type="molecule type" value="Genomic_DNA"/>
</dbReference>
<evidence type="ECO:0000313" key="3">
    <source>
        <dbReference type="Proteomes" id="UP000051412"/>
    </source>
</evidence>
<comment type="caution">
    <text evidence="2">The sequence shown here is derived from an EMBL/GenBank/DDBJ whole genome shotgun (WGS) entry which is preliminary data.</text>
</comment>
<evidence type="ECO:0000259" key="1">
    <source>
        <dbReference type="Pfam" id="PF01521"/>
    </source>
</evidence>
<name>A0A0R1X5H6_9LACO</name>
<reference evidence="2 3" key="1">
    <citation type="journal article" date="2015" name="Genome Announc.">
        <title>Expanding the biotechnology potential of lactobacilli through comparative genomics of 213 strains and associated genera.</title>
        <authorList>
            <person name="Sun Z."/>
            <person name="Harris H.M."/>
            <person name="McCann A."/>
            <person name="Guo C."/>
            <person name="Argimon S."/>
            <person name="Zhang W."/>
            <person name="Yang X."/>
            <person name="Jeffery I.B."/>
            <person name="Cooney J.C."/>
            <person name="Kagawa T.F."/>
            <person name="Liu W."/>
            <person name="Song Y."/>
            <person name="Salvetti E."/>
            <person name="Wrobel A."/>
            <person name="Rasinkangas P."/>
            <person name="Parkhill J."/>
            <person name="Rea M.C."/>
            <person name="O'Sullivan O."/>
            <person name="Ritari J."/>
            <person name="Douillard F.P."/>
            <person name="Paul Ross R."/>
            <person name="Yang R."/>
            <person name="Briner A.E."/>
            <person name="Felis G.E."/>
            <person name="de Vos W.M."/>
            <person name="Barrangou R."/>
            <person name="Klaenhammer T.R."/>
            <person name="Caufield P.W."/>
            <person name="Cui Y."/>
            <person name="Zhang H."/>
            <person name="O'Toole P.W."/>
        </authorList>
    </citation>
    <scope>NUCLEOTIDE SEQUENCE [LARGE SCALE GENOMIC DNA]</scope>
    <source>
        <strain evidence="2 3">DSM 6035</strain>
    </source>
</reference>
<dbReference type="PATRIC" id="fig|1423782.4.peg.1147"/>
<dbReference type="SUPFAM" id="SSF89360">
    <property type="entry name" value="HesB-like domain"/>
    <property type="match status" value="1"/>
</dbReference>
<dbReference type="Proteomes" id="UP000051412">
    <property type="component" value="Unassembled WGS sequence"/>
</dbReference>
<dbReference type="InterPro" id="IPR000361">
    <property type="entry name" value="ATAP_core_dom"/>
</dbReference>
<dbReference type="OrthoDB" id="2361502at2"/>
<keyword evidence="3" id="KW-1185">Reference proteome</keyword>
<protein>
    <recommendedName>
        <fullName evidence="1">Core domain-containing protein</fullName>
    </recommendedName>
</protein>
<dbReference type="InterPro" id="IPR035903">
    <property type="entry name" value="HesB-like_dom_sf"/>
</dbReference>
<evidence type="ECO:0000313" key="2">
    <source>
        <dbReference type="EMBL" id="KRM24973.1"/>
    </source>
</evidence>
<dbReference type="STRING" id="1423782.FD32_GL001096"/>
<dbReference type="Gene3D" id="2.60.300.12">
    <property type="entry name" value="HesB-like domain"/>
    <property type="match status" value="1"/>
</dbReference>
<organism evidence="2 3">
    <name type="scientific">Limosilactobacillus panis DSM 6035</name>
    <dbReference type="NCBI Taxonomy" id="1423782"/>
    <lineage>
        <taxon>Bacteria</taxon>
        <taxon>Bacillati</taxon>
        <taxon>Bacillota</taxon>
        <taxon>Bacilli</taxon>
        <taxon>Lactobacillales</taxon>
        <taxon>Lactobacillaceae</taxon>
        <taxon>Limosilactobacillus</taxon>
    </lineage>
</organism>
<dbReference type="Pfam" id="PF01521">
    <property type="entry name" value="Fe-S_biosyn"/>
    <property type="match status" value="1"/>
</dbReference>
<dbReference type="RefSeq" id="WP_047767054.1">
    <property type="nucleotide sequence ID" value="NZ_AZGM01000140.1"/>
</dbReference>
<proteinExistence type="predicted"/>
<sequence>MKLTFTTEAIERLDKYVAKDKQILLDFEDGVGPFSAVGSCSLDGGYRLIFIDKGLSMKDFDTQINSNLGLVKIKGESRAQFDDQMKIRFNRHLFTLPLVSDRRTLTENVEVVDYSRGNFPEKLRGQHDC</sequence>
<dbReference type="AlphaFoldDB" id="A0A0R1X5H6"/>
<accession>A0A0R1X5H6</accession>